<dbReference type="InterPro" id="IPR000400">
    <property type="entry name" value="Glyco_hydro_46"/>
</dbReference>
<gene>
    <name evidence="5" type="ORF">DY218_08535</name>
</gene>
<comment type="subcellular location">
    <subcellularLocation>
        <location evidence="1">Secreted</location>
    </subcellularLocation>
</comment>
<dbReference type="OrthoDB" id="1551268at2"/>
<dbReference type="InterPro" id="IPR023346">
    <property type="entry name" value="Lysozyme-like_dom_sf"/>
</dbReference>
<dbReference type="AlphaFoldDB" id="A0A372MA23"/>
<comment type="function">
    <text evidence="1">Aids in the defense against invading fungal pathogens by degrading their cell wall chitosan.</text>
</comment>
<organism evidence="5 6">
    <name type="scientific">Streptomyces triticagri</name>
    <dbReference type="NCBI Taxonomy" id="2293568"/>
    <lineage>
        <taxon>Bacteria</taxon>
        <taxon>Bacillati</taxon>
        <taxon>Actinomycetota</taxon>
        <taxon>Actinomycetes</taxon>
        <taxon>Kitasatosporales</taxon>
        <taxon>Streptomycetaceae</taxon>
        <taxon>Streptomyces</taxon>
    </lineage>
</organism>
<dbReference type="CDD" id="cd00978">
    <property type="entry name" value="chitosanase_GH46"/>
    <property type="match status" value="1"/>
</dbReference>
<dbReference type="Proteomes" id="UP000263094">
    <property type="component" value="Unassembled WGS sequence"/>
</dbReference>
<evidence type="ECO:0000313" key="5">
    <source>
        <dbReference type="EMBL" id="RFU87137.1"/>
    </source>
</evidence>
<comment type="caution">
    <text evidence="5">The sequence shown here is derived from an EMBL/GenBank/DDBJ whole genome shotgun (WGS) entry which is preliminary data.</text>
</comment>
<comment type="similarity">
    <text evidence="1">Belongs to the glycosyl hydrolase 46 family.</text>
</comment>
<comment type="catalytic activity">
    <reaction evidence="1">
        <text>Endohydrolysis of beta-(1-&gt;4)-linkages between D-glucosamine residues in a partly acetylated chitosan.</text>
        <dbReference type="EC" id="3.2.1.132"/>
    </reaction>
</comment>
<dbReference type="Gene3D" id="3.30.386.10">
    <property type="entry name" value="Chitosanase, subunit A, domain 2"/>
    <property type="match status" value="1"/>
</dbReference>
<evidence type="ECO:0000256" key="2">
    <source>
        <dbReference type="PIRSR" id="PIRSR036551-1"/>
    </source>
</evidence>
<dbReference type="GO" id="GO:0005576">
    <property type="term" value="C:extracellular region"/>
    <property type="evidence" value="ECO:0007669"/>
    <property type="project" value="UniProtKB-SubCell"/>
</dbReference>
<dbReference type="EMBL" id="QUAK01000042">
    <property type="protein sequence ID" value="RFU87137.1"/>
    <property type="molecule type" value="Genomic_DNA"/>
</dbReference>
<feature type="signal peptide" evidence="4">
    <location>
        <begin position="1"/>
        <end position="17"/>
    </location>
</feature>
<dbReference type="EC" id="3.2.1.132" evidence="1"/>
<feature type="active site" description="Nucleophile" evidence="2">
    <location>
        <position position="103"/>
    </location>
</feature>
<reference evidence="5 6" key="1">
    <citation type="submission" date="2018-08" db="EMBL/GenBank/DDBJ databases">
        <title>Isolation, diversity and antifungal activity of Actinobacteria from wheat.</title>
        <authorList>
            <person name="Han C."/>
        </authorList>
    </citation>
    <scope>NUCLEOTIDE SEQUENCE [LARGE SCALE GENOMIC DNA]</scope>
    <source>
        <strain evidence="5 6">NEAU-YY421</strain>
    </source>
</reference>
<keyword evidence="4" id="KW-0732">Signal</keyword>
<evidence type="ECO:0000256" key="1">
    <source>
        <dbReference type="PIRNR" id="PIRNR036551"/>
    </source>
</evidence>
<dbReference type="RefSeq" id="WP_128555310.1">
    <property type="nucleotide sequence ID" value="NZ_QUAK01000042.1"/>
</dbReference>
<sequence>MKRAGCLFFAVAPVATLLVFLLGPDKDDAGSGAQDALGGKPSSSHPADLSDEEERELDERIAKMPAGLAAPRQKELAQQIVASAENSTLDWRGQYDYIEDIGDGNGYTAGIIGFCSGTHDMLTLVERYTKDHPDNGLAKFLPALREVDGTDSHEGLGEAFTTAWAKEAEQPAFRKAQITQRDRVYFDPAVRMAKMDGLGTLGQFIYYDAMVLHGPGTGERAFYGIREAAMKQARTKAEGGKEAAYLDAFLDARRAAMKSRKAHRDTSRIDTAQRVFLREGNLSLKPPLVWKMYGETFKVPQR</sequence>
<proteinExistence type="inferred from homology"/>
<evidence type="ECO:0000256" key="3">
    <source>
        <dbReference type="SAM" id="MobiDB-lite"/>
    </source>
</evidence>
<accession>A0A372MA23</accession>
<name>A0A372MA23_9ACTN</name>
<dbReference type="InterPro" id="IPR023099">
    <property type="entry name" value="Glyco_hydro_46_N"/>
</dbReference>
<dbReference type="GO" id="GO:0005975">
    <property type="term" value="P:carbohydrate metabolic process"/>
    <property type="evidence" value="ECO:0007669"/>
    <property type="project" value="UniProtKB-UniRule"/>
</dbReference>
<dbReference type="PIRSF" id="PIRSF036551">
    <property type="entry name" value="Chitosanase"/>
    <property type="match status" value="1"/>
</dbReference>
<keyword evidence="6" id="KW-1185">Reference proteome</keyword>
<feature type="chain" id="PRO_5038741770" description="Chitosanase" evidence="4">
    <location>
        <begin position="18"/>
        <end position="302"/>
    </location>
</feature>
<dbReference type="SUPFAM" id="SSF53955">
    <property type="entry name" value="Lysozyme-like"/>
    <property type="match status" value="1"/>
</dbReference>
<keyword evidence="1" id="KW-0326">Glycosidase</keyword>
<dbReference type="GO" id="GO:0016977">
    <property type="term" value="F:chitosanase activity"/>
    <property type="evidence" value="ECO:0007669"/>
    <property type="project" value="UniProtKB-UniRule"/>
</dbReference>
<dbReference type="Pfam" id="PF01374">
    <property type="entry name" value="Glyco_hydro_46"/>
    <property type="match status" value="1"/>
</dbReference>
<protein>
    <recommendedName>
        <fullName evidence="1">Chitosanase</fullName>
        <ecNumber evidence="1">3.2.1.132</ecNumber>
    </recommendedName>
</protein>
<keyword evidence="1" id="KW-0964">Secreted</keyword>
<evidence type="ECO:0000256" key="4">
    <source>
        <dbReference type="SAM" id="SignalP"/>
    </source>
</evidence>
<feature type="active site" description="Proton donor" evidence="2">
    <location>
        <position position="85"/>
    </location>
</feature>
<keyword evidence="1" id="KW-0378">Hydrolase</keyword>
<dbReference type="Gene3D" id="1.20.141.10">
    <property type="entry name" value="Chitosanase, subunit A, domain 1"/>
    <property type="match status" value="1"/>
</dbReference>
<feature type="region of interest" description="Disordered" evidence="3">
    <location>
        <begin position="30"/>
        <end position="57"/>
    </location>
</feature>
<evidence type="ECO:0000313" key="6">
    <source>
        <dbReference type="Proteomes" id="UP000263094"/>
    </source>
</evidence>